<name>A0ABS2PGE3_9BACL</name>
<dbReference type="InterPro" id="IPR018710">
    <property type="entry name" value="DUF2232"/>
</dbReference>
<keyword evidence="1" id="KW-1133">Transmembrane helix</keyword>
<dbReference type="PANTHER" id="PTHR41324:SF1">
    <property type="entry name" value="DUF2232 DOMAIN-CONTAINING PROTEIN"/>
    <property type="match status" value="1"/>
</dbReference>
<keyword evidence="1" id="KW-0472">Membrane</keyword>
<feature type="transmembrane region" description="Helical" evidence="1">
    <location>
        <begin position="171"/>
        <end position="191"/>
    </location>
</feature>
<proteinExistence type="predicted"/>
<sequence>MNQSRRITEGAVVVALFTILMVMTLYIPVVALLTIWLLPLPMMVYTIRHGMKPGALVLVVATLITFLLATALALPIILLFGIGGFVMGVSYSKGRGAFQTLFTGSVSYVLAIFVLFVFSNVVMGIHPFEAIRTGMIESMNSAEQLMQNFGAETDEEAITAYRELANMIPQMSAMLMIFTGVMYAFITQVIAHPILRRLLNKPFGFPPLREWSLPTFFIWIYLLGIIVSLVGVSDPGSALSIFMMNVTPLLEIAMIVQGAAVMFYFAHVKKISKALPIIILFSALVIPIITFFVRILGIIDLGFDLRSRIKPDSNRG</sequence>
<dbReference type="RefSeq" id="WP_042414476.1">
    <property type="nucleotide sequence ID" value="NZ_JAFBEC010000013.1"/>
</dbReference>
<feature type="transmembrane region" description="Helical" evidence="1">
    <location>
        <begin position="211"/>
        <end position="232"/>
    </location>
</feature>
<dbReference type="EMBL" id="JAFBEC010000013">
    <property type="protein sequence ID" value="MBM7634503.1"/>
    <property type="molecule type" value="Genomic_DNA"/>
</dbReference>
<feature type="transmembrane region" description="Helical" evidence="1">
    <location>
        <begin position="101"/>
        <end position="125"/>
    </location>
</feature>
<dbReference type="PANTHER" id="PTHR41324">
    <property type="entry name" value="MEMBRANE PROTEIN-RELATED"/>
    <property type="match status" value="1"/>
</dbReference>
<gene>
    <name evidence="2" type="ORF">JOD17_003622</name>
</gene>
<feature type="transmembrane region" description="Helical" evidence="1">
    <location>
        <begin position="277"/>
        <end position="299"/>
    </location>
</feature>
<feature type="transmembrane region" description="Helical" evidence="1">
    <location>
        <begin position="56"/>
        <end position="89"/>
    </location>
</feature>
<feature type="transmembrane region" description="Helical" evidence="1">
    <location>
        <begin position="238"/>
        <end position="265"/>
    </location>
</feature>
<evidence type="ECO:0000313" key="3">
    <source>
        <dbReference type="Proteomes" id="UP000741863"/>
    </source>
</evidence>
<reference evidence="2 3" key="1">
    <citation type="submission" date="2021-01" db="EMBL/GenBank/DDBJ databases">
        <title>Genomic Encyclopedia of Type Strains, Phase IV (KMG-IV): sequencing the most valuable type-strain genomes for metagenomic binning, comparative biology and taxonomic classification.</title>
        <authorList>
            <person name="Goeker M."/>
        </authorList>
    </citation>
    <scope>NUCLEOTIDE SEQUENCE [LARGE SCALE GENOMIC DNA]</scope>
    <source>
        <strain evidence="2 3">DSM 25540</strain>
    </source>
</reference>
<accession>A0ABS2PGE3</accession>
<dbReference type="Pfam" id="PF09991">
    <property type="entry name" value="DUF2232"/>
    <property type="match status" value="1"/>
</dbReference>
<keyword evidence="1" id="KW-0812">Transmembrane</keyword>
<protein>
    <submittedName>
        <fullName evidence="2">Uncharacterized protein YybS (DUF2232 family)</fullName>
    </submittedName>
</protein>
<evidence type="ECO:0000313" key="2">
    <source>
        <dbReference type="EMBL" id="MBM7634503.1"/>
    </source>
</evidence>
<dbReference type="Proteomes" id="UP000741863">
    <property type="component" value="Unassembled WGS sequence"/>
</dbReference>
<feature type="transmembrane region" description="Helical" evidence="1">
    <location>
        <begin position="12"/>
        <end position="36"/>
    </location>
</feature>
<organism evidence="2 3">
    <name type="scientific">Geomicrobium sediminis</name>
    <dbReference type="NCBI Taxonomy" id="1347788"/>
    <lineage>
        <taxon>Bacteria</taxon>
        <taxon>Bacillati</taxon>
        <taxon>Bacillota</taxon>
        <taxon>Bacilli</taxon>
        <taxon>Bacillales</taxon>
        <taxon>Geomicrobium</taxon>
    </lineage>
</organism>
<keyword evidence="3" id="KW-1185">Reference proteome</keyword>
<comment type="caution">
    <text evidence="2">The sequence shown here is derived from an EMBL/GenBank/DDBJ whole genome shotgun (WGS) entry which is preliminary data.</text>
</comment>
<evidence type="ECO:0000256" key="1">
    <source>
        <dbReference type="SAM" id="Phobius"/>
    </source>
</evidence>